<dbReference type="Gene3D" id="3.90.180.10">
    <property type="entry name" value="Medium-chain alcohol dehydrogenases, catalytic domain"/>
    <property type="match status" value="1"/>
</dbReference>
<dbReference type="AlphaFoldDB" id="M1LYS2"/>
<dbReference type="SUPFAM" id="SSF51735">
    <property type="entry name" value="NAD(P)-binding Rossmann-fold domains"/>
    <property type="match status" value="1"/>
</dbReference>
<dbReference type="SUPFAM" id="SSF50129">
    <property type="entry name" value="GroES-like"/>
    <property type="match status" value="1"/>
</dbReference>
<dbReference type="InterPro" id="IPR013154">
    <property type="entry name" value="ADH-like_N"/>
</dbReference>
<dbReference type="eggNOG" id="COG0604">
    <property type="taxonomic scope" value="Bacteria"/>
</dbReference>
<name>M1LYS2_9PROT</name>
<dbReference type="RefSeq" id="WP_015389695.1">
    <property type="nucleotide sequence ID" value="NC_020284.1"/>
</dbReference>
<dbReference type="NCBIfam" id="TIGR02824">
    <property type="entry name" value="quinone_pig3"/>
    <property type="match status" value="1"/>
</dbReference>
<evidence type="ECO:0000259" key="3">
    <source>
        <dbReference type="SMART" id="SM00829"/>
    </source>
</evidence>
<gene>
    <name evidence="4" type="ORF">ST1E_0889</name>
</gene>
<dbReference type="InterPro" id="IPR013149">
    <property type="entry name" value="ADH-like_C"/>
</dbReference>
<dbReference type="InterPro" id="IPR014189">
    <property type="entry name" value="Quinone_OxRdtase_PIG3"/>
</dbReference>
<evidence type="ECO:0000256" key="1">
    <source>
        <dbReference type="ARBA" id="ARBA00022857"/>
    </source>
</evidence>
<feature type="domain" description="Enoyl reductase (ER)" evidence="3">
    <location>
        <begin position="10"/>
        <end position="323"/>
    </location>
</feature>
<evidence type="ECO:0000313" key="5">
    <source>
        <dbReference type="Proteomes" id="UP000011658"/>
    </source>
</evidence>
<dbReference type="Pfam" id="PF00107">
    <property type="entry name" value="ADH_zinc_N"/>
    <property type="match status" value="1"/>
</dbReference>
<dbReference type="SMART" id="SM00829">
    <property type="entry name" value="PKS_ER"/>
    <property type="match status" value="1"/>
</dbReference>
<sequence>MKAIEITKFGGPDVLSIVDRSIPEVRNGEVLIKVSAAGINRPDIFQRQGLYKPPAGASDIPGLEVSGEIVRGDAHLGGFSIGDKVCALVSGGGYAQYCVANIGHCLPIPLNISLEDSAGLPEALFTSWSNLVDKGNIREGESLLIHGGSSGIGVMAIQLANSLGCNVYSTAGSSRKVDFVESIGAIKCINYRTEDFVSEINKITEGDGVNLILDMVSGDYLDRNLSILSKNGRLLIIALLGGSFSTINTGYILKKNLIISGSMLRPQSVLFKNMIARSLREFVWPLLSSGKIKPITYSMIPFERVIESHELMESGNHIGKIVLVM</sequence>
<keyword evidence="2 4" id="KW-0560">Oxidoreductase</keyword>
<dbReference type="PANTHER" id="PTHR48106:SF8">
    <property type="entry name" value="OS02G0805600 PROTEIN"/>
    <property type="match status" value="1"/>
</dbReference>
<proteinExistence type="predicted"/>
<dbReference type="EMBL" id="CP003806">
    <property type="protein sequence ID" value="AGF49211.1"/>
    <property type="molecule type" value="Genomic_DNA"/>
</dbReference>
<accession>M1LYS2</accession>
<keyword evidence="5" id="KW-1185">Reference proteome</keyword>
<dbReference type="KEGG" id="kga:ST1E_0889"/>
<dbReference type="CDD" id="cd05276">
    <property type="entry name" value="p53_inducible_oxidoreductase"/>
    <property type="match status" value="1"/>
</dbReference>
<dbReference type="PATRIC" id="fig|1208921.3.peg.497"/>
<protein>
    <submittedName>
        <fullName evidence="4">NADPH2:quinone reductase</fullName>
        <ecNumber evidence="4">1.6.5.5</ecNumber>
    </submittedName>
</protein>
<dbReference type="Gene3D" id="3.40.50.720">
    <property type="entry name" value="NAD(P)-binding Rossmann-like Domain"/>
    <property type="match status" value="1"/>
</dbReference>
<dbReference type="InterPro" id="IPR011032">
    <property type="entry name" value="GroES-like_sf"/>
</dbReference>
<dbReference type="HOGENOM" id="CLU_026673_3_4_4"/>
<dbReference type="InterPro" id="IPR020843">
    <property type="entry name" value="ER"/>
</dbReference>
<dbReference type="GO" id="GO:0003960">
    <property type="term" value="F:quinone reductase (NADPH) activity"/>
    <property type="evidence" value="ECO:0007669"/>
    <property type="project" value="UniProtKB-EC"/>
</dbReference>
<reference evidence="4 5" key="1">
    <citation type="journal article" date="2013" name="Genome Biol. Evol.">
        <title>Genome evolution and phylogenomic analysis of candidatus kinetoplastibacterium, the betaproteobacterial endosymbionts of strigomonas and angomonas.</title>
        <authorList>
            <person name="Alves J.M."/>
            <person name="Serrano M.G."/>
            <person name="Maia da Silva F."/>
            <person name="Voegtly L.J."/>
            <person name="Matveyev A.V."/>
            <person name="Teixeira M.M."/>
            <person name="Camargo E.P."/>
            <person name="Buck G.A."/>
        </authorList>
    </citation>
    <scope>NUCLEOTIDE SEQUENCE [LARGE SCALE GENOMIC DNA]</scope>
    <source>
        <strain evidence="4 5">TCC219</strain>
    </source>
</reference>
<dbReference type="GO" id="GO:0070402">
    <property type="term" value="F:NADPH binding"/>
    <property type="evidence" value="ECO:0007669"/>
    <property type="project" value="TreeGrafter"/>
</dbReference>
<dbReference type="EC" id="1.6.5.5" evidence="4"/>
<dbReference type="OrthoDB" id="9780520at2"/>
<evidence type="ECO:0000256" key="2">
    <source>
        <dbReference type="ARBA" id="ARBA00023002"/>
    </source>
</evidence>
<keyword evidence="1" id="KW-0521">NADP</keyword>
<evidence type="ECO:0000313" key="4">
    <source>
        <dbReference type="EMBL" id="AGF49211.1"/>
    </source>
</evidence>
<dbReference type="PANTHER" id="PTHR48106">
    <property type="entry name" value="QUINONE OXIDOREDUCTASE PIG3-RELATED"/>
    <property type="match status" value="1"/>
</dbReference>
<dbReference type="Pfam" id="PF08240">
    <property type="entry name" value="ADH_N"/>
    <property type="match status" value="1"/>
</dbReference>
<dbReference type="STRING" id="1208921.ST1E_0889"/>
<dbReference type="InterPro" id="IPR036291">
    <property type="entry name" value="NAD(P)-bd_dom_sf"/>
</dbReference>
<dbReference type="Proteomes" id="UP000011658">
    <property type="component" value="Chromosome"/>
</dbReference>
<organism evidence="4 5">
    <name type="scientific">Candidatus Kinetoplastidibacterium galati TCC219</name>
    <dbReference type="NCBI Taxonomy" id="1208921"/>
    <lineage>
        <taxon>Bacteria</taxon>
        <taxon>Pseudomonadati</taxon>
        <taxon>Pseudomonadota</taxon>
        <taxon>Betaproteobacteria</taxon>
        <taxon>Candidatus Kinetoplastidibacterium</taxon>
    </lineage>
</organism>